<evidence type="ECO:0000256" key="1">
    <source>
        <dbReference type="ARBA" id="ARBA00010846"/>
    </source>
</evidence>
<accession>A0A1E5UTU9</accession>
<evidence type="ECO:0000313" key="3">
    <source>
        <dbReference type="EMBL" id="OEL16281.1"/>
    </source>
</evidence>
<feature type="domain" description="BPM/SPOP BACK" evidence="2">
    <location>
        <begin position="9"/>
        <end position="62"/>
    </location>
</feature>
<dbReference type="STRING" id="888268.A0A1E5UTU9"/>
<protein>
    <recommendedName>
        <fullName evidence="2">BPM/SPOP BACK domain-containing protein</fullName>
    </recommendedName>
</protein>
<dbReference type="AlphaFoldDB" id="A0A1E5UTU9"/>
<comment type="caution">
    <text evidence="3">The sequence shown here is derived from an EMBL/GenBank/DDBJ whole genome shotgun (WGS) entry which is preliminary data.</text>
</comment>
<reference evidence="3 4" key="1">
    <citation type="submission" date="2016-09" db="EMBL/GenBank/DDBJ databases">
        <title>The draft genome of Dichanthelium oligosanthes: A C3 panicoid grass species.</title>
        <authorList>
            <person name="Studer A.J."/>
            <person name="Schnable J.C."/>
            <person name="Brutnell T.P."/>
        </authorList>
    </citation>
    <scope>NUCLEOTIDE SEQUENCE [LARGE SCALE GENOMIC DNA]</scope>
    <source>
        <strain evidence="4">cv. Kellogg 1175</strain>
        <tissue evidence="3">Leaf</tissue>
    </source>
</reference>
<dbReference type="Proteomes" id="UP000095767">
    <property type="component" value="Unassembled WGS sequence"/>
</dbReference>
<evidence type="ECO:0000313" key="4">
    <source>
        <dbReference type="Proteomes" id="UP000095767"/>
    </source>
</evidence>
<comment type="similarity">
    <text evidence="1">Belongs to the Tdpoz family.</text>
</comment>
<dbReference type="InterPro" id="IPR056423">
    <property type="entry name" value="BACK_BPM_SPOP"/>
</dbReference>
<dbReference type="OrthoDB" id="685261at2759"/>
<dbReference type="Gene3D" id="1.25.40.420">
    <property type="match status" value="1"/>
</dbReference>
<dbReference type="Pfam" id="PF24570">
    <property type="entry name" value="BACK_BPM_SPOP"/>
    <property type="match status" value="1"/>
</dbReference>
<gene>
    <name evidence="3" type="ORF">BAE44_0022697</name>
</gene>
<sequence length="114" mass="13011">MWSNMSVDTVANALACAETFNCPELKNKCIDFIVAEKNFKKAVLTEGFMQMGQNFPSIIAESWNKLPPSGYEKRRRPRILSDNPDAKLWRLCMLNQYPSQVFFSLILLALSCSQ</sequence>
<evidence type="ECO:0000259" key="2">
    <source>
        <dbReference type="Pfam" id="PF24570"/>
    </source>
</evidence>
<dbReference type="EMBL" id="LWDX02063484">
    <property type="protein sequence ID" value="OEL16281.1"/>
    <property type="molecule type" value="Genomic_DNA"/>
</dbReference>
<organism evidence="3 4">
    <name type="scientific">Dichanthelium oligosanthes</name>
    <dbReference type="NCBI Taxonomy" id="888268"/>
    <lineage>
        <taxon>Eukaryota</taxon>
        <taxon>Viridiplantae</taxon>
        <taxon>Streptophyta</taxon>
        <taxon>Embryophyta</taxon>
        <taxon>Tracheophyta</taxon>
        <taxon>Spermatophyta</taxon>
        <taxon>Magnoliopsida</taxon>
        <taxon>Liliopsida</taxon>
        <taxon>Poales</taxon>
        <taxon>Poaceae</taxon>
        <taxon>PACMAD clade</taxon>
        <taxon>Panicoideae</taxon>
        <taxon>Panicodae</taxon>
        <taxon>Paniceae</taxon>
        <taxon>Dichantheliinae</taxon>
        <taxon>Dichanthelium</taxon>
    </lineage>
</organism>
<keyword evidence="4" id="KW-1185">Reference proteome</keyword>
<name>A0A1E5UTU9_9POAL</name>
<proteinExistence type="inferred from homology"/>